<organism evidence="3 4">
    <name type="scientific">Chryseolinea serpens</name>
    <dbReference type="NCBI Taxonomy" id="947013"/>
    <lineage>
        <taxon>Bacteria</taxon>
        <taxon>Pseudomonadati</taxon>
        <taxon>Bacteroidota</taxon>
        <taxon>Cytophagia</taxon>
        <taxon>Cytophagales</taxon>
        <taxon>Fulvivirgaceae</taxon>
        <taxon>Chryseolinea</taxon>
    </lineage>
</organism>
<sequence>MRLARRVFILPLFAFVFSSCDFIKNAFEYTDTTEAFVNCLLHENYDKSLEYMALEHEMAKNTNLDSLKAGLVKFRDVVAGNLGTELRYSLVSTEKKFSTNASENMPPHTTLAFVQLANKERFGVVEVLFDDASKKILNIRTLGAPSAIPNMIPFWAIVLLALTIPAFNIYMIVQIKRSTLNRKWLKYLAVIFLNAPTITYSAVSIVSFKLLYFQFLLGISLYTMGYSGSIVSVGIPLGGLYWLWKLKHQDTPLPSPVPAPEEIPEHTVDEDAINT</sequence>
<keyword evidence="2" id="KW-0812">Transmembrane</keyword>
<keyword evidence="4" id="KW-1185">Reference proteome</keyword>
<dbReference type="OrthoDB" id="980033at2"/>
<keyword evidence="2" id="KW-1133">Transmembrane helix</keyword>
<dbReference type="PROSITE" id="PS51257">
    <property type="entry name" value="PROKAR_LIPOPROTEIN"/>
    <property type="match status" value="1"/>
</dbReference>
<name>A0A1M5LGJ3_9BACT</name>
<evidence type="ECO:0000313" key="4">
    <source>
        <dbReference type="Proteomes" id="UP000184212"/>
    </source>
</evidence>
<dbReference type="EMBL" id="FQWQ01000001">
    <property type="protein sequence ID" value="SHG63789.1"/>
    <property type="molecule type" value="Genomic_DNA"/>
</dbReference>
<evidence type="ECO:0000256" key="2">
    <source>
        <dbReference type="SAM" id="Phobius"/>
    </source>
</evidence>
<feature type="transmembrane region" description="Helical" evidence="2">
    <location>
        <begin position="224"/>
        <end position="244"/>
    </location>
</feature>
<protein>
    <submittedName>
        <fullName evidence="3">Uncharacterized protein</fullName>
    </submittedName>
</protein>
<feature type="transmembrane region" description="Helical" evidence="2">
    <location>
        <begin position="185"/>
        <end position="212"/>
    </location>
</feature>
<feature type="transmembrane region" description="Helical" evidence="2">
    <location>
        <begin position="152"/>
        <end position="173"/>
    </location>
</feature>
<feature type="region of interest" description="Disordered" evidence="1">
    <location>
        <begin position="255"/>
        <end position="275"/>
    </location>
</feature>
<evidence type="ECO:0000313" key="3">
    <source>
        <dbReference type="EMBL" id="SHG63789.1"/>
    </source>
</evidence>
<reference evidence="3 4" key="1">
    <citation type="submission" date="2016-11" db="EMBL/GenBank/DDBJ databases">
        <authorList>
            <person name="Jaros S."/>
            <person name="Januszkiewicz K."/>
            <person name="Wedrychowicz H."/>
        </authorList>
    </citation>
    <scope>NUCLEOTIDE SEQUENCE [LARGE SCALE GENOMIC DNA]</scope>
    <source>
        <strain evidence="3 4">DSM 24574</strain>
    </source>
</reference>
<accession>A0A1M5LGJ3</accession>
<gene>
    <name evidence="3" type="ORF">SAMN04488109_1183</name>
</gene>
<keyword evidence="2" id="KW-0472">Membrane</keyword>
<evidence type="ECO:0000256" key="1">
    <source>
        <dbReference type="SAM" id="MobiDB-lite"/>
    </source>
</evidence>
<dbReference type="Proteomes" id="UP000184212">
    <property type="component" value="Unassembled WGS sequence"/>
</dbReference>
<dbReference type="RefSeq" id="WP_073131911.1">
    <property type="nucleotide sequence ID" value="NZ_FQWQ01000001.1"/>
</dbReference>
<proteinExistence type="predicted"/>
<dbReference type="AlphaFoldDB" id="A0A1M5LGJ3"/>